<feature type="domain" description="Glycosyltransferase 61 catalytic" evidence="1">
    <location>
        <begin position="201"/>
        <end position="399"/>
    </location>
</feature>
<dbReference type="HOGENOM" id="CLU_573345_0_0_5"/>
<accession>A8LQG5</accession>
<proteinExistence type="predicted"/>
<reference evidence="3" key="1">
    <citation type="journal article" date="2010" name="ISME J.">
        <title>The complete genome sequence of the algal symbiont Dinoroseobacter shibae: a hitchhiker's guide to life in the sea.</title>
        <authorList>
            <person name="Wagner-Dobler I."/>
            <person name="Ballhausen B."/>
            <person name="Berger M."/>
            <person name="Brinkhoff T."/>
            <person name="Buchholz I."/>
            <person name="Bunk B."/>
            <person name="Cypionka H."/>
            <person name="Daniel R."/>
            <person name="Drepper T."/>
            <person name="Gerdts G."/>
            <person name="Hahnke S."/>
            <person name="Han C."/>
            <person name="Jahn D."/>
            <person name="Kalhoefer D."/>
            <person name="Kiss H."/>
            <person name="Klenk H.P."/>
            <person name="Kyrpides N."/>
            <person name="Liebl W."/>
            <person name="Liesegang H."/>
            <person name="Meincke L."/>
            <person name="Pati A."/>
            <person name="Petersen J."/>
            <person name="Piekarski T."/>
            <person name="Pommerenke C."/>
            <person name="Pradella S."/>
            <person name="Pukall R."/>
            <person name="Rabus R."/>
            <person name="Stackebrandt E."/>
            <person name="Thole S."/>
            <person name="Thompson L."/>
            <person name="Tielen P."/>
            <person name="Tomasch J."/>
            <person name="von Jan M."/>
            <person name="Wanphrut N."/>
            <person name="Wichels A."/>
            <person name="Zech H."/>
            <person name="Simon M."/>
        </authorList>
    </citation>
    <scope>NUCLEOTIDE SEQUENCE [LARGE SCALE GENOMIC DNA]</scope>
    <source>
        <strain evidence="3">DSM 16493 / NCIMB 14021 / DFL 12</strain>
    </source>
</reference>
<name>A8LQG5_DINSH</name>
<dbReference type="OrthoDB" id="7843421at2"/>
<evidence type="ECO:0000259" key="1">
    <source>
        <dbReference type="Pfam" id="PF04577"/>
    </source>
</evidence>
<dbReference type="InterPro" id="IPR049625">
    <property type="entry name" value="Glyco_transf_61_cat"/>
</dbReference>
<dbReference type="Pfam" id="PF04577">
    <property type="entry name" value="Glyco_transf_61"/>
    <property type="match status" value="1"/>
</dbReference>
<dbReference type="eggNOG" id="COG4421">
    <property type="taxonomic scope" value="Bacteria"/>
</dbReference>
<dbReference type="AlphaFoldDB" id="A8LQG5"/>
<sequence length="476" mass="52476">MIQRPQAVPEPLWRQTVKRCALRPNGMATSLMNAMRAKCDLAARLPMDEAFEVFCALSELDAAHALRRRPLRDLGAVLEAEAAEPVIVLNPGGEPRVNRAPEIHGPGHVPELRNTGRRILAGWLEDATVFARSALVARGEELLRDAQHDELTSLPEELAFDPVVFRRTGAAEVAFIEDTGPGRCLHLPRALSLLGINADSFGHWMLEQLPRFLATRALLGAATPPLLVDADIPAQHAEALRFFGGEDGPEIIEVPRGLRVRVDRLFCVLDWAYAPHLITTDEGLDVSKVHAVVPWVAGVYAQAGARADARIAELGVAVAPQIRAQRRVFWARKPARHRSIANWEALRDRLDELGYVTVFPEEMGFAAQVATLRAADRIVVQNGSGSLGLPLARPGTRVLYLSHPEMSRFAWQSEAFACLGFDLRVLSGPFTERSQPWVDQSNYEIEMPVAEAALAWMEADLPHGRGRAMQTARPRP</sequence>
<dbReference type="KEGG" id="dsh:Dshi_0705"/>
<protein>
    <recommendedName>
        <fullName evidence="1">Glycosyltransferase 61 catalytic domain-containing protein</fullName>
    </recommendedName>
</protein>
<organism evidence="2 3">
    <name type="scientific">Dinoroseobacter shibae (strain DSM 16493 / NCIMB 14021 / DFL 12)</name>
    <dbReference type="NCBI Taxonomy" id="398580"/>
    <lineage>
        <taxon>Bacteria</taxon>
        <taxon>Pseudomonadati</taxon>
        <taxon>Pseudomonadota</taxon>
        <taxon>Alphaproteobacteria</taxon>
        <taxon>Rhodobacterales</taxon>
        <taxon>Roseobacteraceae</taxon>
        <taxon>Dinoroseobacter</taxon>
    </lineage>
</organism>
<evidence type="ECO:0000313" key="2">
    <source>
        <dbReference type="EMBL" id="ABV92451.1"/>
    </source>
</evidence>
<gene>
    <name evidence="2" type="ordered locus">Dshi_0705</name>
</gene>
<keyword evidence="3" id="KW-1185">Reference proteome</keyword>
<evidence type="ECO:0000313" key="3">
    <source>
        <dbReference type="Proteomes" id="UP000006833"/>
    </source>
</evidence>
<dbReference type="GO" id="GO:0016757">
    <property type="term" value="F:glycosyltransferase activity"/>
    <property type="evidence" value="ECO:0007669"/>
    <property type="project" value="InterPro"/>
</dbReference>
<dbReference type="RefSeq" id="WP_012177383.1">
    <property type="nucleotide sequence ID" value="NC_009952.1"/>
</dbReference>
<dbReference type="STRING" id="398580.Dshi_0705"/>
<dbReference type="EMBL" id="CP000830">
    <property type="protein sequence ID" value="ABV92451.1"/>
    <property type="molecule type" value="Genomic_DNA"/>
</dbReference>
<dbReference type="Proteomes" id="UP000006833">
    <property type="component" value="Chromosome"/>
</dbReference>